<evidence type="ECO:0000313" key="10">
    <source>
        <dbReference type="EMBL" id="MBB6251970.1"/>
    </source>
</evidence>
<dbReference type="InterPro" id="IPR017853">
    <property type="entry name" value="GH"/>
</dbReference>
<feature type="signal peptide" evidence="8">
    <location>
        <begin position="1"/>
        <end position="23"/>
    </location>
</feature>
<dbReference type="PANTHER" id="PTHR43576:SF2">
    <property type="entry name" value="INTRACELLULAR EXO-ALPHA-L-ARABINOFURANOSIDASE 2"/>
    <property type="match status" value="1"/>
</dbReference>
<keyword evidence="8" id="KW-0732">Signal</keyword>
<dbReference type="InterPro" id="IPR013780">
    <property type="entry name" value="Glyco_hydro_b"/>
</dbReference>
<evidence type="ECO:0000259" key="9">
    <source>
        <dbReference type="SMART" id="SM00813"/>
    </source>
</evidence>
<keyword evidence="11" id="KW-1185">Reference proteome</keyword>
<sequence length="530" mass="57007">MIRVPTPAGRLAAAALLAGTALAAPLARAAAPAATVAVQADHPGPVIAKEIYGQFAEHLGRLIYEGIWVGPDSPIPNIHGYRKDVVEALKALHVPVVRWPGGCFADEYHWRDGIGPRDKRPVRVNSNWGGVEESNAFGTHEFMDFSELIGAEAYVNGNLGTGGPQEMADWISYMTADTRSTLVQERKANGRDKPWTLHWFAVGNESWGCGGNMRADYYADLLRQTRTYLKPAPGQPTKIIAVGPSDDDTAWTETIMARAGKDIDALSMHYYDVASLNSVPKGTWKAKGSATQFNETEWFASVFGAYQTDVLISHHSAVMDKYDPEKKVALVVDEWGTWHDPEPGSNPGFLYQQNSLRDAVVAAVSLNIFHAHADRVRMANIAQMVNVLQAMILTDGPRMLLTPTYHVFDMYQGFQGATSLPVVVTGPDYSVGGRTVPAVSASAGRGTDGVTRLALANVDPGKAATVQVRLAGLKAGKVGGRILTAPAMNSVNSFDHPQVVAPAPFKDAKLSGDTVSLTLPAKSVVVLDLQ</sequence>
<dbReference type="EMBL" id="JACIIZ010000006">
    <property type="protein sequence ID" value="MBB6251970.1"/>
    <property type="molecule type" value="Genomic_DNA"/>
</dbReference>
<dbReference type="SUPFAM" id="SSF51445">
    <property type="entry name" value="(Trans)glycosidases"/>
    <property type="match status" value="1"/>
</dbReference>
<dbReference type="PANTHER" id="PTHR43576">
    <property type="entry name" value="ALPHA-L-ARABINOFURANOSIDASE C-RELATED"/>
    <property type="match status" value="1"/>
</dbReference>
<dbReference type="InterPro" id="IPR010720">
    <property type="entry name" value="Alpha-L-AF_C"/>
</dbReference>
<keyword evidence="7 10" id="KW-0326">Glycosidase</keyword>
<evidence type="ECO:0000256" key="1">
    <source>
        <dbReference type="ARBA" id="ARBA00001462"/>
    </source>
</evidence>
<dbReference type="InterPro" id="IPR055235">
    <property type="entry name" value="ASD1_cat"/>
</dbReference>
<organism evidence="10 11">
    <name type="scientific">Nitrospirillum iridis</name>
    <dbReference type="NCBI Taxonomy" id="765888"/>
    <lineage>
        <taxon>Bacteria</taxon>
        <taxon>Pseudomonadati</taxon>
        <taxon>Pseudomonadota</taxon>
        <taxon>Alphaproteobacteria</taxon>
        <taxon>Rhodospirillales</taxon>
        <taxon>Azospirillaceae</taxon>
        <taxon>Nitrospirillum</taxon>
    </lineage>
</organism>
<name>A0A7X0EDC3_9PROT</name>
<keyword evidence="5 10" id="KW-0378">Hydrolase</keyword>
<dbReference type="Gene3D" id="3.20.20.80">
    <property type="entry name" value="Glycosidases"/>
    <property type="match status" value="1"/>
</dbReference>
<evidence type="ECO:0000256" key="7">
    <source>
        <dbReference type="ARBA" id="ARBA00023295"/>
    </source>
</evidence>
<gene>
    <name evidence="10" type="ORF">FHS74_002530</name>
</gene>
<feature type="chain" id="PRO_5030592542" description="non-reducing end alpha-L-arabinofuranosidase" evidence="8">
    <location>
        <begin position="24"/>
        <end position="530"/>
    </location>
</feature>
<evidence type="ECO:0000313" key="11">
    <source>
        <dbReference type="Proteomes" id="UP000539175"/>
    </source>
</evidence>
<reference evidence="10 11" key="1">
    <citation type="submission" date="2020-08" db="EMBL/GenBank/DDBJ databases">
        <title>Genomic Encyclopedia of Type Strains, Phase IV (KMG-IV): sequencing the most valuable type-strain genomes for metagenomic binning, comparative biology and taxonomic classification.</title>
        <authorList>
            <person name="Goeker M."/>
        </authorList>
    </citation>
    <scope>NUCLEOTIDE SEQUENCE [LARGE SCALE GENOMIC DNA]</scope>
    <source>
        <strain evidence="10 11">DSM 22198</strain>
    </source>
</reference>
<dbReference type="EC" id="3.2.1.55" evidence="4"/>
<dbReference type="Pfam" id="PF22848">
    <property type="entry name" value="ASD1_dom"/>
    <property type="match status" value="1"/>
</dbReference>
<evidence type="ECO:0000256" key="8">
    <source>
        <dbReference type="SAM" id="SignalP"/>
    </source>
</evidence>
<dbReference type="Pfam" id="PF06964">
    <property type="entry name" value="Alpha-L-AF_C"/>
    <property type="match status" value="1"/>
</dbReference>
<evidence type="ECO:0000256" key="5">
    <source>
        <dbReference type="ARBA" id="ARBA00022801"/>
    </source>
</evidence>
<dbReference type="AlphaFoldDB" id="A0A7X0EDC3"/>
<dbReference type="GO" id="GO:0000272">
    <property type="term" value="P:polysaccharide catabolic process"/>
    <property type="evidence" value="ECO:0007669"/>
    <property type="project" value="TreeGrafter"/>
</dbReference>
<dbReference type="GO" id="GO:0046373">
    <property type="term" value="P:L-arabinose metabolic process"/>
    <property type="evidence" value="ECO:0007669"/>
    <property type="project" value="InterPro"/>
</dbReference>
<accession>A0A7X0EDC3</accession>
<protein>
    <recommendedName>
        <fullName evidence="4">non-reducing end alpha-L-arabinofuranosidase</fullName>
        <ecNumber evidence="4">3.2.1.55</ecNumber>
    </recommendedName>
</protein>
<dbReference type="RefSeq" id="WP_184800879.1">
    <property type="nucleotide sequence ID" value="NZ_JACIIZ010000006.1"/>
</dbReference>
<comment type="caution">
    <text evidence="10">The sequence shown here is derived from an EMBL/GenBank/DDBJ whole genome shotgun (WGS) entry which is preliminary data.</text>
</comment>
<evidence type="ECO:0000256" key="2">
    <source>
        <dbReference type="ARBA" id="ARBA00007186"/>
    </source>
</evidence>
<keyword evidence="6" id="KW-0119">Carbohydrate metabolism</keyword>
<dbReference type="Proteomes" id="UP000539175">
    <property type="component" value="Unassembled WGS sequence"/>
</dbReference>
<evidence type="ECO:0000256" key="6">
    <source>
        <dbReference type="ARBA" id="ARBA00023277"/>
    </source>
</evidence>
<dbReference type="SMART" id="SM00813">
    <property type="entry name" value="Alpha-L-AF_C"/>
    <property type="match status" value="1"/>
</dbReference>
<feature type="domain" description="Alpha-L-arabinofuranosidase C-terminal" evidence="9">
    <location>
        <begin position="333"/>
        <end position="523"/>
    </location>
</feature>
<comment type="catalytic activity">
    <reaction evidence="1">
        <text>Hydrolysis of terminal non-reducing alpha-L-arabinofuranoside residues in alpha-L-arabinosides.</text>
        <dbReference type="EC" id="3.2.1.55"/>
    </reaction>
</comment>
<proteinExistence type="inferred from homology"/>
<comment type="similarity">
    <text evidence="2">Belongs to the glycosyl hydrolase 51 family.</text>
</comment>
<dbReference type="Gene3D" id="2.60.40.1180">
    <property type="entry name" value="Golgi alpha-mannosidase II"/>
    <property type="match status" value="1"/>
</dbReference>
<dbReference type="SUPFAM" id="SSF51011">
    <property type="entry name" value="Glycosyl hydrolase domain"/>
    <property type="match status" value="1"/>
</dbReference>
<evidence type="ECO:0000256" key="4">
    <source>
        <dbReference type="ARBA" id="ARBA00012670"/>
    </source>
</evidence>
<evidence type="ECO:0000256" key="3">
    <source>
        <dbReference type="ARBA" id="ARBA00011165"/>
    </source>
</evidence>
<comment type="subunit">
    <text evidence="3">Homohexamer; trimer of dimers.</text>
</comment>
<dbReference type="GO" id="GO:0046556">
    <property type="term" value="F:alpha-L-arabinofuranosidase activity"/>
    <property type="evidence" value="ECO:0007669"/>
    <property type="project" value="UniProtKB-EC"/>
</dbReference>